<keyword evidence="2" id="KW-1185">Reference proteome</keyword>
<organism evidence="1 2">
    <name type="scientific">Silvania hatchlandensis</name>
    <dbReference type="NCBI Taxonomy" id="2926469"/>
    <lineage>
        <taxon>Bacteria</taxon>
        <taxon>Pseudomonadati</taxon>
        <taxon>Pseudomonadota</taxon>
        <taxon>Gammaproteobacteria</taxon>
        <taxon>Enterobacterales</taxon>
        <taxon>Enterobacteriaceae</taxon>
        <taxon>Silvania</taxon>
    </lineage>
</organism>
<comment type="caution">
    <text evidence="1">The sequence shown here is derived from an EMBL/GenBank/DDBJ whole genome shotgun (WGS) entry which is preliminary data.</text>
</comment>
<name>A0A9J6QC79_9ENTR</name>
<gene>
    <name evidence="1" type="ORF">M8014_22010</name>
</gene>
<reference evidence="1" key="1">
    <citation type="submission" date="2022-05" db="EMBL/GenBank/DDBJ databases">
        <title>Description of a novel species of Leclercia; Leclercia tamurae and the Proposal for a Novel Genus Silvania gen. nov. Containing Two Novel Species Silvania hatchlandensis sp. nov. and Silvania confinis sp. nov. Isolated from the Rhizosphere of Oak.</title>
        <authorList>
            <person name="Maddock D.W."/>
            <person name="Brady C.L."/>
            <person name="Denman S."/>
            <person name="Arnold D."/>
        </authorList>
    </citation>
    <scope>NUCLEOTIDE SEQUENCE</scope>
    <source>
        <strain evidence="1">H19S6</strain>
    </source>
</reference>
<dbReference type="Proteomes" id="UP001063816">
    <property type="component" value="Unassembled WGS sequence"/>
</dbReference>
<protein>
    <submittedName>
        <fullName evidence="1">Uncharacterized protein</fullName>
    </submittedName>
</protein>
<evidence type="ECO:0000313" key="2">
    <source>
        <dbReference type="Proteomes" id="UP001063816"/>
    </source>
</evidence>
<dbReference type="AlphaFoldDB" id="A0A9J6QC79"/>
<accession>A0A9J6QC79</accession>
<evidence type="ECO:0000313" key="1">
    <source>
        <dbReference type="EMBL" id="MCU6667014.1"/>
    </source>
</evidence>
<dbReference type="RefSeq" id="WP_271284495.1">
    <property type="nucleotide sequence ID" value="NZ_JAMGZK010000055.1"/>
</dbReference>
<proteinExistence type="predicted"/>
<dbReference type="EMBL" id="JAMGZK010000055">
    <property type="protein sequence ID" value="MCU6667014.1"/>
    <property type="molecule type" value="Genomic_DNA"/>
</dbReference>
<sequence>MTSPFEDLRTDPYFCAWLAGLIGDEVQQQLQQAWRQLSEPSQEPLPAALPLSEPAAEPIPDALQPLRSIITMVKNDPELQEKWLRRPLPDDEAEQFQQVLVIASHWDRIERLWDVFAERVKTRAAPLNDAELHLMEYALSLHNRLWIDRLAELETVAAGSAYNYEIHNGVGQGDTIIALWLPGLMNSASKRVRKPLVQLS</sequence>